<keyword evidence="4" id="KW-1133">Transmembrane helix</keyword>
<dbReference type="Proteomes" id="UP001159427">
    <property type="component" value="Unassembled WGS sequence"/>
</dbReference>
<feature type="domain" description="Aspartyl/asparaginy/proline hydroxylase" evidence="5">
    <location>
        <begin position="365"/>
        <end position="518"/>
    </location>
</feature>
<dbReference type="PANTHER" id="PTHR12366:SF29">
    <property type="entry name" value="ASPARTYL BETA-HYDROXYLASE, ISOFORM L"/>
    <property type="match status" value="1"/>
</dbReference>
<dbReference type="EMBL" id="CALNXI010000580">
    <property type="protein sequence ID" value="CAH3029562.1"/>
    <property type="molecule type" value="Genomic_DNA"/>
</dbReference>
<sequence length="531" mass="59891">MAPPRKRVTGDKNKNTDSGYGSARTKQKESEPRRFPYIKWLVILSVILLASSVTFYIVRALHQQDLNLEQKTKTQTVETEAVKPTERTKKKAKKEKLHDPLAAITNSFDKSIAKELDKAQSILDKGQIGDALRKFEGLVNKYPKSPRALYGKAQSLDKLADLKQSNEVLQQSIEAYGNVVKLPDCPLELKRRVMRRQADRLSFLGRIGQAANVLKKLLNLFPGDIKLMNELGVQYLLSGRNRDAESIYNQVINLDPTNGFAKSHLGFILKTDHLRYVEAIPLLREGISSGHAGADDGRFYFHLGDALTRVGKPDEAYKVYDEAAGKGIFLSALQRSLYNADTPLKAQPFWTAKETGYLTAIQKLEANWKVIRDEGLSVLDKKTGGFIPEEENLRQQGDWKQFTMYQRGRKNAAACQKTPQTCAIIDTIHDATSCKRGQIKYSVMLPGTHVWPHTGPTNCRLRLHLGLVIPKHVAIRVGRETKTWEEGKAIIIDDSFDHEVWHNGSSFRLILIVDFWHPDLTARQRASLSPI</sequence>
<evidence type="ECO:0000256" key="2">
    <source>
        <dbReference type="PROSITE-ProRule" id="PRU00339"/>
    </source>
</evidence>
<name>A0ABN8MIN2_9CNID</name>
<keyword evidence="7" id="KW-1185">Reference proteome</keyword>
<evidence type="ECO:0000256" key="4">
    <source>
        <dbReference type="SAM" id="Phobius"/>
    </source>
</evidence>
<feature type="region of interest" description="Disordered" evidence="3">
    <location>
        <begin position="77"/>
        <end position="96"/>
    </location>
</feature>
<comment type="similarity">
    <text evidence="1">Belongs to the aspartyl/asparaginyl beta-hydroxylase family.</text>
</comment>
<dbReference type="Gene3D" id="2.60.120.330">
    <property type="entry name" value="B-lactam Antibiotic, Isopenicillin N Synthase, Chain"/>
    <property type="match status" value="1"/>
</dbReference>
<dbReference type="InterPro" id="IPR039038">
    <property type="entry name" value="ASPH"/>
</dbReference>
<dbReference type="Pfam" id="PF13432">
    <property type="entry name" value="TPR_16"/>
    <property type="match status" value="1"/>
</dbReference>
<dbReference type="InterPro" id="IPR011990">
    <property type="entry name" value="TPR-like_helical_dom_sf"/>
</dbReference>
<dbReference type="InterPro" id="IPR007803">
    <property type="entry name" value="Asp/Arg/Pro-Hydrxlase"/>
</dbReference>
<keyword evidence="4" id="KW-0812">Transmembrane</keyword>
<organism evidence="6 7">
    <name type="scientific">Porites evermanni</name>
    <dbReference type="NCBI Taxonomy" id="104178"/>
    <lineage>
        <taxon>Eukaryota</taxon>
        <taxon>Metazoa</taxon>
        <taxon>Cnidaria</taxon>
        <taxon>Anthozoa</taxon>
        <taxon>Hexacorallia</taxon>
        <taxon>Scleractinia</taxon>
        <taxon>Fungiina</taxon>
        <taxon>Poritidae</taxon>
        <taxon>Porites</taxon>
    </lineage>
</organism>
<feature type="repeat" description="TPR" evidence="2">
    <location>
        <begin position="225"/>
        <end position="258"/>
    </location>
</feature>
<evidence type="ECO:0000313" key="7">
    <source>
        <dbReference type="Proteomes" id="UP001159427"/>
    </source>
</evidence>
<dbReference type="PROSITE" id="PS50005">
    <property type="entry name" value="TPR"/>
    <property type="match status" value="1"/>
</dbReference>
<gene>
    <name evidence="6" type="ORF">PEVE_00036391</name>
</gene>
<dbReference type="PANTHER" id="PTHR12366">
    <property type="entry name" value="ASPARTYL/ASPARAGINYL BETA-HYDROXYLASE"/>
    <property type="match status" value="1"/>
</dbReference>
<dbReference type="Pfam" id="PF05118">
    <property type="entry name" value="Asp_Arg_Hydrox"/>
    <property type="match status" value="1"/>
</dbReference>
<proteinExistence type="inferred from homology"/>
<feature type="transmembrane region" description="Helical" evidence="4">
    <location>
        <begin position="37"/>
        <end position="58"/>
    </location>
</feature>
<feature type="region of interest" description="Disordered" evidence="3">
    <location>
        <begin position="1"/>
        <end position="28"/>
    </location>
</feature>
<dbReference type="SUPFAM" id="SSF51197">
    <property type="entry name" value="Clavaminate synthase-like"/>
    <property type="match status" value="1"/>
</dbReference>
<dbReference type="Gene3D" id="1.25.40.10">
    <property type="entry name" value="Tetratricopeptide repeat domain"/>
    <property type="match status" value="1"/>
</dbReference>
<evidence type="ECO:0000259" key="5">
    <source>
        <dbReference type="Pfam" id="PF05118"/>
    </source>
</evidence>
<keyword evidence="4" id="KW-0472">Membrane</keyword>
<evidence type="ECO:0000256" key="3">
    <source>
        <dbReference type="SAM" id="MobiDB-lite"/>
    </source>
</evidence>
<dbReference type="InterPro" id="IPR027443">
    <property type="entry name" value="IPNS-like_sf"/>
</dbReference>
<protein>
    <recommendedName>
        <fullName evidence="5">Aspartyl/asparaginy/proline hydroxylase domain-containing protein</fullName>
    </recommendedName>
</protein>
<keyword evidence="2" id="KW-0802">TPR repeat</keyword>
<dbReference type="SUPFAM" id="SSF48452">
    <property type="entry name" value="TPR-like"/>
    <property type="match status" value="1"/>
</dbReference>
<reference evidence="6 7" key="1">
    <citation type="submission" date="2022-05" db="EMBL/GenBank/DDBJ databases">
        <authorList>
            <consortium name="Genoscope - CEA"/>
            <person name="William W."/>
        </authorList>
    </citation>
    <scope>NUCLEOTIDE SEQUENCE [LARGE SCALE GENOMIC DNA]</scope>
</reference>
<dbReference type="InterPro" id="IPR019734">
    <property type="entry name" value="TPR_rpt"/>
</dbReference>
<comment type="caution">
    <text evidence="6">The sequence shown here is derived from an EMBL/GenBank/DDBJ whole genome shotgun (WGS) entry which is preliminary data.</text>
</comment>
<evidence type="ECO:0000256" key="1">
    <source>
        <dbReference type="ARBA" id="ARBA00007730"/>
    </source>
</evidence>
<evidence type="ECO:0000313" key="6">
    <source>
        <dbReference type="EMBL" id="CAH3029562.1"/>
    </source>
</evidence>
<accession>A0ABN8MIN2</accession>
<dbReference type="SMART" id="SM00028">
    <property type="entry name" value="TPR"/>
    <property type="match status" value="3"/>
</dbReference>